<protein>
    <submittedName>
        <fullName evidence="2">NAD(P)H-binding protein</fullName>
    </submittedName>
</protein>
<gene>
    <name evidence="2" type="ORF">ACFFH7_15350</name>
</gene>
<evidence type="ECO:0000259" key="1">
    <source>
        <dbReference type="Pfam" id="PF13460"/>
    </source>
</evidence>
<evidence type="ECO:0000313" key="2">
    <source>
        <dbReference type="EMBL" id="MFC0542873.1"/>
    </source>
</evidence>
<dbReference type="RefSeq" id="WP_273941283.1">
    <property type="nucleotide sequence ID" value="NZ_CP097263.1"/>
</dbReference>
<sequence length="282" mass="29702">MILVLGSTGNVGRELVAQLVAAGESVRAFTRTPEKFPSLPGCEAVGGDLDDTNTLSAAMEGADRVFVAVPAGPHSSTQDANVAEALTGSKVRHVVKLSSLDVLPPVDNLYAELLAAGERSLRESGVRCTVLRPTGFMTNAFQWLHSVKSQRTVYGMYGTIARALIDPADIAAVAVQMLRSEDGDNEIHALTGPQPLTMPEQVAILGSVLGEEISYVDAPPETVGEAMKQAGMDADFVAGMLTALGNTDPERGGVALPTVERITGRPPTSFAAWLTSNVSRFR</sequence>
<dbReference type="Gene3D" id="3.90.25.10">
    <property type="entry name" value="UDP-galactose 4-epimerase, domain 1"/>
    <property type="match status" value="1"/>
</dbReference>
<comment type="caution">
    <text evidence="2">The sequence shown here is derived from an EMBL/GenBank/DDBJ whole genome shotgun (WGS) entry which is preliminary data.</text>
</comment>
<dbReference type="InterPro" id="IPR036291">
    <property type="entry name" value="NAD(P)-bd_dom_sf"/>
</dbReference>
<accession>A0ABV6MRD0</accession>
<reference evidence="2 3" key="1">
    <citation type="submission" date="2024-09" db="EMBL/GenBank/DDBJ databases">
        <authorList>
            <person name="Sun Q."/>
            <person name="Mori K."/>
        </authorList>
    </citation>
    <scope>NUCLEOTIDE SEQUENCE [LARGE SCALE GENOMIC DNA]</scope>
    <source>
        <strain evidence="2 3">TBRC 1432</strain>
    </source>
</reference>
<feature type="domain" description="NAD(P)-binding" evidence="1">
    <location>
        <begin position="6"/>
        <end position="180"/>
    </location>
</feature>
<name>A0ABV6MRD0_9PSEU</name>
<dbReference type="EMBL" id="JBHLUD010000004">
    <property type="protein sequence ID" value="MFC0542873.1"/>
    <property type="molecule type" value="Genomic_DNA"/>
</dbReference>
<dbReference type="InterPro" id="IPR051604">
    <property type="entry name" value="Ergot_Alk_Oxidoreductase"/>
</dbReference>
<dbReference type="SUPFAM" id="SSF51735">
    <property type="entry name" value="NAD(P)-binding Rossmann-fold domains"/>
    <property type="match status" value="1"/>
</dbReference>
<proteinExistence type="predicted"/>
<evidence type="ECO:0000313" key="3">
    <source>
        <dbReference type="Proteomes" id="UP001589810"/>
    </source>
</evidence>
<dbReference type="PANTHER" id="PTHR43162:SF1">
    <property type="entry name" value="PRESTALK A DIFFERENTIATION PROTEIN A"/>
    <property type="match status" value="1"/>
</dbReference>
<dbReference type="Gene3D" id="3.40.50.720">
    <property type="entry name" value="NAD(P)-binding Rossmann-like Domain"/>
    <property type="match status" value="1"/>
</dbReference>
<organism evidence="2 3">
    <name type="scientific">Kutzneria chonburiensis</name>
    <dbReference type="NCBI Taxonomy" id="1483604"/>
    <lineage>
        <taxon>Bacteria</taxon>
        <taxon>Bacillati</taxon>
        <taxon>Actinomycetota</taxon>
        <taxon>Actinomycetes</taxon>
        <taxon>Pseudonocardiales</taxon>
        <taxon>Pseudonocardiaceae</taxon>
        <taxon>Kutzneria</taxon>
    </lineage>
</organism>
<dbReference type="Proteomes" id="UP001589810">
    <property type="component" value="Unassembled WGS sequence"/>
</dbReference>
<dbReference type="InterPro" id="IPR016040">
    <property type="entry name" value="NAD(P)-bd_dom"/>
</dbReference>
<keyword evidence="3" id="KW-1185">Reference proteome</keyword>
<dbReference type="Pfam" id="PF13460">
    <property type="entry name" value="NAD_binding_10"/>
    <property type="match status" value="1"/>
</dbReference>
<dbReference type="PANTHER" id="PTHR43162">
    <property type="match status" value="1"/>
</dbReference>